<keyword evidence="5" id="KW-0073">Auxin biosynthesis</keyword>
<dbReference type="SUPFAM" id="SSF54373">
    <property type="entry name" value="FAD-linked reductases, C-terminal domain"/>
    <property type="match status" value="1"/>
</dbReference>
<dbReference type="SUPFAM" id="SSF51905">
    <property type="entry name" value="FAD/NAD(P)-binding domain"/>
    <property type="match status" value="1"/>
</dbReference>
<gene>
    <name evidence="8" type="ORF">DLM85_07180</name>
</gene>
<dbReference type="GO" id="GO:0009851">
    <property type="term" value="P:auxin biosynthetic process"/>
    <property type="evidence" value="ECO:0007669"/>
    <property type="project" value="UniProtKB-KW"/>
</dbReference>
<evidence type="ECO:0000256" key="4">
    <source>
        <dbReference type="ARBA" id="ARBA00017871"/>
    </source>
</evidence>
<evidence type="ECO:0000259" key="7">
    <source>
        <dbReference type="Pfam" id="PF01593"/>
    </source>
</evidence>
<accession>A0A328BTZ5</accession>
<comment type="catalytic activity">
    <reaction evidence="6">
        <text>L-tryptophan + O2 = indole-3-acetamide + CO2 + H2O</text>
        <dbReference type="Rhea" id="RHEA:16165"/>
        <dbReference type="ChEBI" id="CHEBI:15377"/>
        <dbReference type="ChEBI" id="CHEBI:15379"/>
        <dbReference type="ChEBI" id="CHEBI:16031"/>
        <dbReference type="ChEBI" id="CHEBI:16526"/>
        <dbReference type="ChEBI" id="CHEBI:57912"/>
        <dbReference type="EC" id="1.13.12.3"/>
    </reaction>
</comment>
<evidence type="ECO:0000256" key="2">
    <source>
        <dbReference type="ARBA" id="ARBA00005833"/>
    </source>
</evidence>
<dbReference type="Pfam" id="PF01593">
    <property type="entry name" value="Amino_oxidase"/>
    <property type="match status" value="1"/>
</dbReference>
<dbReference type="EC" id="1.13.12.3" evidence="3"/>
<evidence type="ECO:0000256" key="6">
    <source>
        <dbReference type="ARBA" id="ARBA00047321"/>
    </source>
</evidence>
<dbReference type="PANTHER" id="PTHR10742:SF410">
    <property type="entry name" value="LYSINE-SPECIFIC HISTONE DEMETHYLASE 2"/>
    <property type="match status" value="1"/>
</dbReference>
<evidence type="ECO:0000313" key="8">
    <source>
        <dbReference type="EMBL" id="RAK70607.1"/>
    </source>
</evidence>
<keyword evidence="9" id="KW-1185">Reference proteome</keyword>
<evidence type="ECO:0000256" key="3">
    <source>
        <dbReference type="ARBA" id="ARBA00012535"/>
    </source>
</evidence>
<dbReference type="PANTHER" id="PTHR10742">
    <property type="entry name" value="FLAVIN MONOAMINE OXIDASE"/>
    <property type="match status" value="1"/>
</dbReference>
<evidence type="ECO:0000256" key="5">
    <source>
        <dbReference type="ARBA" id="ARBA00023070"/>
    </source>
</evidence>
<protein>
    <recommendedName>
        <fullName evidence="4">Tryptophan 2-monooxygenase</fullName>
        <ecNumber evidence="3">1.13.12.3</ecNumber>
    </recommendedName>
</protein>
<dbReference type="EMBL" id="QHKM01000001">
    <property type="protein sequence ID" value="RAK70607.1"/>
    <property type="molecule type" value="Genomic_DNA"/>
</dbReference>
<comment type="pathway">
    <text evidence="1">Plant hormone metabolism; auxin biosynthesis.</text>
</comment>
<name>A0A328BTZ5_9BACT</name>
<dbReference type="InterPro" id="IPR036188">
    <property type="entry name" value="FAD/NAD-bd_sf"/>
</dbReference>
<evidence type="ECO:0000256" key="1">
    <source>
        <dbReference type="ARBA" id="ARBA00004814"/>
    </source>
</evidence>
<dbReference type="GO" id="GO:0050361">
    <property type="term" value="F:tryptophan 2-monooxygenase activity"/>
    <property type="evidence" value="ECO:0007669"/>
    <property type="project" value="UniProtKB-EC"/>
</dbReference>
<dbReference type="Gene3D" id="3.50.50.60">
    <property type="entry name" value="FAD/NAD(P)-binding domain"/>
    <property type="match status" value="1"/>
</dbReference>
<dbReference type="AlphaFoldDB" id="A0A328BTZ5"/>
<comment type="caution">
    <text evidence="8">The sequence shown here is derived from an EMBL/GenBank/DDBJ whole genome shotgun (WGS) entry which is preliminary data.</text>
</comment>
<organism evidence="8 9">
    <name type="scientific">Hymenobacter edaphi</name>
    <dbReference type="NCBI Taxonomy" id="2211146"/>
    <lineage>
        <taxon>Bacteria</taxon>
        <taxon>Pseudomonadati</taxon>
        <taxon>Bacteroidota</taxon>
        <taxon>Cytophagia</taxon>
        <taxon>Cytophagales</taxon>
        <taxon>Hymenobacteraceae</taxon>
        <taxon>Hymenobacter</taxon>
    </lineage>
</organism>
<dbReference type="InterPro" id="IPR002937">
    <property type="entry name" value="Amino_oxidase"/>
</dbReference>
<reference evidence="9" key="1">
    <citation type="submission" date="2018-05" db="EMBL/GenBank/DDBJ databases">
        <authorList>
            <person name="Nie L."/>
        </authorList>
    </citation>
    <scope>NUCLEOTIDE SEQUENCE [LARGE SCALE GENOMIC DNA]</scope>
    <source>
        <strain evidence="9">NL</strain>
    </source>
</reference>
<evidence type="ECO:0000313" key="9">
    <source>
        <dbReference type="Proteomes" id="UP000248553"/>
    </source>
</evidence>
<dbReference type="OrthoDB" id="56323at2"/>
<dbReference type="Proteomes" id="UP000248553">
    <property type="component" value="Unassembled WGS sequence"/>
</dbReference>
<comment type="similarity">
    <text evidence="2">Belongs to the tryptophan 2-monooxygenase family.</text>
</comment>
<dbReference type="InterPro" id="IPR050281">
    <property type="entry name" value="Flavin_monoamine_oxidase"/>
</dbReference>
<feature type="domain" description="Amine oxidase" evidence="7">
    <location>
        <begin position="13"/>
        <end position="420"/>
    </location>
</feature>
<sequence length="426" mass="44632">MSDSSLLVIGAGVAGLLAARDLARAGRRVTVLEARDRVGGRIYPISGGGFSAPVEGGAEFIHGDAPLTRALLREAGGTWHDTAGRNYQVQGGQLREAEAFITEMPRLLQALQAVAHDLPLADFLHQYFGGAGNAELRRQVTQFAEGFDLADLRRASTLALREEWAGGGAEDSPRPAGGYARLLALLTRQCAAAGVTVRCHAPVHTVRWQDGHVRCEGPGGVFEARQALITVPLGVLQAPPEAPGALRFDPELPGLRAAVAALGMGAVVKILLEFDAAFWAAPDAPRPAPDLGFLFAEAAIPTWWSQQPDPRPLLTGWLGGPAASAATPPDMLLTQALASLAGIFGVPEAEVRRRLRAHRVLDWGADPWARGAYTYPTVGGAAARQVLATPVADTLFFAGEALYEGAAGGTVEAALASAVAVVPQLQ</sequence>
<dbReference type="RefSeq" id="WP_111477357.1">
    <property type="nucleotide sequence ID" value="NZ_QHKM01000001.1"/>
</dbReference>
<proteinExistence type="inferred from homology"/>